<dbReference type="Proteomes" id="UP000663852">
    <property type="component" value="Unassembled WGS sequence"/>
</dbReference>
<dbReference type="EMBL" id="CAJNOR010002102">
    <property type="protein sequence ID" value="CAF1248009.1"/>
    <property type="molecule type" value="Genomic_DNA"/>
</dbReference>
<evidence type="ECO:0000259" key="1">
    <source>
        <dbReference type="PROSITE" id="PS50181"/>
    </source>
</evidence>
<evidence type="ECO:0000313" key="4">
    <source>
        <dbReference type="Proteomes" id="UP000663828"/>
    </source>
</evidence>
<accession>A0A814ZYN5</accession>
<dbReference type="PROSITE" id="PS50181">
    <property type="entry name" value="FBOX"/>
    <property type="match status" value="1"/>
</dbReference>
<organism evidence="3 4">
    <name type="scientific">Adineta ricciae</name>
    <name type="common">Rotifer</name>
    <dbReference type="NCBI Taxonomy" id="249248"/>
    <lineage>
        <taxon>Eukaryota</taxon>
        <taxon>Metazoa</taxon>
        <taxon>Spiralia</taxon>
        <taxon>Gnathifera</taxon>
        <taxon>Rotifera</taxon>
        <taxon>Eurotatoria</taxon>
        <taxon>Bdelloidea</taxon>
        <taxon>Adinetida</taxon>
        <taxon>Adinetidae</taxon>
        <taxon>Adineta</taxon>
    </lineage>
</organism>
<reference evidence="3" key="1">
    <citation type="submission" date="2021-02" db="EMBL/GenBank/DDBJ databases">
        <authorList>
            <person name="Nowell W R."/>
        </authorList>
    </citation>
    <scope>NUCLEOTIDE SEQUENCE</scope>
</reference>
<dbReference type="Proteomes" id="UP000663828">
    <property type="component" value="Unassembled WGS sequence"/>
</dbReference>
<comment type="caution">
    <text evidence="3">The sequence shown here is derived from an EMBL/GenBank/DDBJ whole genome shotgun (WGS) entry which is preliminary data.</text>
</comment>
<keyword evidence="4" id="KW-1185">Reference proteome</keyword>
<dbReference type="OrthoDB" id="10028627at2759"/>
<gene>
    <name evidence="2" type="ORF">EDS130_LOCUS19559</name>
    <name evidence="3" type="ORF">XAT740_LOCUS26100</name>
</gene>
<evidence type="ECO:0000313" key="3">
    <source>
        <dbReference type="EMBL" id="CAF1248009.1"/>
    </source>
</evidence>
<dbReference type="InterPro" id="IPR001810">
    <property type="entry name" value="F-box_dom"/>
</dbReference>
<sequence length="600" mass="71082">MTAQVSFENLPSEILLNILDYLSTNEIIYAFLCLKSKFRRFLFEHERYLNNYEIAIVNYGFYEKILPIFSPRVRSLTIPTTDLSFSLDILPNLRTVIISSPFGLSDQSLQRLLSSNQFQNLRVFKIQSEKYLKSRSSILRDNFEHYLFANIFQNQNKLQIFECASLISLFSRKTVSNFHRNPSLTSLTLYLNEFRDIFIVLRYTPNLIHLNIKTALCVIHQKHEQWFNNDQTKLQRLYLTFVTKDSMHTEYTTNKLDFLHLVSDIKLFSSTLTCLSMNFTDLQIYSTDEFPFNGLKLQHQLLESMTELKQFHLYSKIQQQFLEPENVLATFQDQFWFDRNWSIGMHGKYLYTLPFHFDELHGFLDFDRVKSNNNKILNSCGIWSKVKFIQLARSNRFNLGLIKQMKIKFPRLNAIRFLSSGLYSYSEVLEQTNINEDEILRSVSIVDLEGGSMENIKQWLVYVLPNVKHLSLSYTGLPSTNSQLVPILNGRIERLDIIEQSIIEQINRTNRTYFSNVKDLRLMIYNVEGKFHWYVNTLMKILRNYKRLNMLLICIVDDDDVQTFRSSEAELSKIIEYLKMNGIERYFHIKRHRESAVFYK</sequence>
<name>A0A814ZYN5_ADIRI</name>
<dbReference type="EMBL" id="CAJNOJ010000094">
    <property type="protein sequence ID" value="CAF1092577.1"/>
    <property type="molecule type" value="Genomic_DNA"/>
</dbReference>
<feature type="domain" description="F-box" evidence="1">
    <location>
        <begin position="4"/>
        <end position="51"/>
    </location>
</feature>
<dbReference type="AlphaFoldDB" id="A0A814ZYN5"/>
<proteinExistence type="predicted"/>
<evidence type="ECO:0000313" key="2">
    <source>
        <dbReference type="EMBL" id="CAF1092577.1"/>
    </source>
</evidence>
<protein>
    <recommendedName>
        <fullName evidence="1">F-box domain-containing protein</fullName>
    </recommendedName>
</protein>